<name>A0A4Y2DE16_ARAVE</name>
<sequence>MAYQRKLEALGYMKINDFNVFCDEDFRSLVVWLEDQVIRQYAIEDRAPLRTIASPDWEDAFKTYLNAVSCPFSDREEVADWLLGLAVRLEYGDNVEKYKAITAESVNQTSTNIPQVTL</sequence>
<dbReference type="PANTHER" id="PTHR15924">
    <property type="entry name" value="CLE"/>
    <property type="match status" value="1"/>
</dbReference>
<evidence type="ECO:0000313" key="2">
    <source>
        <dbReference type="Proteomes" id="UP000499080"/>
    </source>
</evidence>
<proteinExistence type="predicted"/>
<comment type="caution">
    <text evidence="1">The sequence shown here is derived from an EMBL/GenBank/DDBJ whole genome shotgun (WGS) entry which is preliminary data.</text>
</comment>
<dbReference type="EMBL" id="BGPR01000341">
    <property type="protein sequence ID" value="GBM14278.1"/>
    <property type="molecule type" value="Genomic_DNA"/>
</dbReference>
<dbReference type="InterPro" id="IPR019265">
    <property type="entry name" value="RTRAF"/>
</dbReference>
<dbReference type="OrthoDB" id="514167at2759"/>
<organism evidence="1 2">
    <name type="scientific">Araneus ventricosus</name>
    <name type="common">Orbweaver spider</name>
    <name type="synonym">Epeira ventricosa</name>
    <dbReference type="NCBI Taxonomy" id="182803"/>
    <lineage>
        <taxon>Eukaryota</taxon>
        <taxon>Metazoa</taxon>
        <taxon>Ecdysozoa</taxon>
        <taxon>Arthropoda</taxon>
        <taxon>Chelicerata</taxon>
        <taxon>Arachnida</taxon>
        <taxon>Araneae</taxon>
        <taxon>Araneomorphae</taxon>
        <taxon>Entelegynae</taxon>
        <taxon>Araneoidea</taxon>
        <taxon>Araneidae</taxon>
        <taxon>Araneus</taxon>
    </lineage>
</organism>
<accession>A0A4Y2DE16</accession>
<dbReference type="Pfam" id="PF10036">
    <property type="entry name" value="RLL"/>
    <property type="match status" value="1"/>
</dbReference>
<dbReference type="AlphaFoldDB" id="A0A4Y2DE16"/>
<protein>
    <submittedName>
        <fullName evidence="1">RNA transcription, translation and transport factor protein</fullName>
    </submittedName>
</protein>
<keyword evidence="2" id="KW-1185">Reference proteome</keyword>
<reference evidence="1 2" key="1">
    <citation type="journal article" date="2019" name="Sci. Rep.">
        <title>Orb-weaving spider Araneus ventricosus genome elucidates the spidroin gene catalogue.</title>
        <authorList>
            <person name="Kono N."/>
            <person name="Nakamura H."/>
            <person name="Ohtoshi R."/>
            <person name="Moran D.A.P."/>
            <person name="Shinohara A."/>
            <person name="Yoshida Y."/>
            <person name="Fujiwara M."/>
            <person name="Mori M."/>
            <person name="Tomita M."/>
            <person name="Arakawa K."/>
        </authorList>
    </citation>
    <scope>NUCLEOTIDE SEQUENCE [LARGE SCALE GENOMIC DNA]</scope>
</reference>
<gene>
    <name evidence="1" type="primary">RTRAF</name>
    <name evidence="1" type="ORF">AVEN_128344_1</name>
</gene>
<evidence type="ECO:0000313" key="1">
    <source>
        <dbReference type="EMBL" id="GBM14278.1"/>
    </source>
</evidence>
<dbReference type="Proteomes" id="UP000499080">
    <property type="component" value="Unassembled WGS sequence"/>
</dbReference>